<evidence type="ECO:0000256" key="1">
    <source>
        <dbReference type="ARBA" id="ARBA00004651"/>
    </source>
</evidence>
<accession>A0A1H3KI80</accession>
<dbReference type="AlphaFoldDB" id="A0A1H3KI80"/>
<feature type="transmembrane region" description="Helical" evidence="7">
    <location>
        <begin position="357"/>
        <end position="380"/>
    </location>
</feature>
<dbReference type="PANTHER" id="PTHR30572">
    <property type="entry name" value="MEMBRANE COMPONENT OF TRANSPORTER-RELATED"/>
    <property type="match status" value="1"/>
</dbReference>
<gene>
    <name evidence="10" type="ORF">SAMN02910414_01737</name>
</gene>
<keyword evidence="2" id="KW-1003">Cell membrane</keyword>
<evidence type="ECO:0000259" key="9">
    <source>
        <dbReference type="Pfam" id="PF12704"/>
    </source>
</evidence>
<dbReference type="PANTHER" id="PTHR30572:SF4">
    <property type="entry name" value="ABC TRANSPORTER PERMEASE YTRF"/>
    <property type="match status" value="1"/>
</dbReference>
<dbReference type="GO" id="GO:0005886">
    <property type="term" value="C:plasma membrane"/>
    <property type="evidence" value="ECO:0007669"/>
    <property type="project" value="UniProtKB-SubCell"/>
</dbReference>
<keyword evidence="11" id="KW-1185">Reference proteome</keyword>
<dbReference type="InterPro" id="IPR003838">
    <property type="entry name" value="ABC3_permease_C"/>
</dbReference>
<keyword evidence="4 7" id="KW-1133">Transmembrane helix</keyword>
<dbReference type="InterPro" id="IPR050250">
    <property type="entry name" value="Macrolide_Exporter_MacB"/>
</dbReference>
<dbReference type="Pfam" id="PF12704">
    <property type="entry name" value="MacB_PCD"/>
    <property type="match status" value="1"/>
</dbReference>
<name>A0A1H3KI80_9FIRM</name>
<feature type="transmembrane region" description="Helical" evidence="7">
    <location>
        <begin position="20"/>
        <end position="39"/>
    </location>
</feature>
<feature type="transmembrane region" description="Helical" evidence="7">
    <location>
        <begin position="429"/>
        <end position="453"/>
    </location>
</feature>
<evidence type="ECO:0000256" key="3">
    <source>
        <dbReference type="ARBA" id="ARBA00022692"/>
    </source>
</evidence>
<feature type="transmembrane region" description="Helical" evidence="7">
    <location>
        <begin position="727"/>
        <end position="753"/>
    </location>
</feature>
<evidence type="ECO:0000256" key="4">
    <source>
        <dbReference type="ARBA" id="ARBA00022989"/>
    </source>
</evidence>
<evidence type="ECO:0000259" key="8">
    <source>
        <dbReference type="Pfam" id="PF02687"/>
    </source>
</evidence>
<feature type="transmembrane region" description="Helical" evidence="7">
    <location>
        <begin position="486"/>
        <end position="506"/>
    </location>
</feature>
<comment type="subcellular location">
    <subcellularLocation>
        <location evidence="1">Cell membrane</location>
        <topology evidence="1">Multi-pass membrane protein</topology>
    </subcellularLocation>
</comment>
<evidence type="ECO:0000256" key="7">
    <source>
        <dbReference type="SAM" id="Phobius"/>
    </source>
</evidence>
<keyword evidence="10" id="KW-0449">Lipoprotein</keyword>
<dbReference type="Proteomes" id="UP000183918">
    <property type="component" value="Unassembled WGS sequence"/>
</dbReference>
<comment type="similarity">
    <text evidence="6">Belongs to the ABC-4 integral membrane protein family.</text>
</comment>
<evidence type="ECO:0000256" key="6">
    <source>
        <dbReference type="ARBA" id="ARBA00038076"/>
    </source>
</evidence>
<reference evidence="10 11" key="1">
    <citation type="submission" date="2016-10" db="EMBL/GenBank/DDBJ databases">
        <authorList>
            <person name="de Groot N.N."/>
        </authorList>
    </citation>
    <scope>NUCLEOTIDE SEQUENCE [LARGE SCALE GENOMIC DNA]</scope>
    <source>
        <strain evidence="10 11">DSM 14045</strain>
    </source>
</reference>
<proteinExistence type="inferred from homology"/>
<evidence type="ECO:0000313" key="11">
    <source>
        <dbReference type="Proteomes" id="UP000183918"/>
    </source>
</evidence>
<dbReference type="STRING" id="1122142.SAMN02910414_01737"/>
<evidence type="ECO:0000256" key="5">
    <source>
        <dbReference type="ARBA" id="ARBA00023136"/>
    </source>
</evidence>
<feature type="transmembrane region" description="Helical" evidence="7">
    <location>
        <begin position="401"/>
        <end position="423"/>
    </location>
</feature>
<dbReference type="RefSeq" id="WP_074718107.1">
    <property type="nucleotide sequence ID" value="NZ_FNPG01000020.1"/>
</dbReference>
<feature type="transmembrane region" description="Helical" evidence="7">
    <location>
        <begin position="822"/>
        <end position="844"/>
    </location>
</feature>
<feature type="domain" description="ABC3 transporter permease C-terminal" evidence="8">
    <location>
        <begin position="266"/>
        <end position="386"/>
    </location>
</feature>
<feature type="transmembrane region" description="Helical" evidence="7">
    <location>
        <begin position="309"/>
        <end position="334"/>
    </location>
</feature>
<feature type="domain" description="ABC3 transporter permease C-terminal" evidence="8">
    <location>
        <begin position="731"/>
        <end position="848"/>
    </location>
</feature>
<dbReference type="InterPro" id="IPR025857">
    <property type="entry name" value="MacB_PCD"/>
</dbReference>
<keyword evidence="3 7" id="KW-0812">Transmembrane</keyword>
<organism evidence="10 11">
    <name type="scientific">Lachnobacterium bovis DSM 14045</name>
    <dbReference type="NCBI Taxonomy" id="1122142"/>
    <lineage>
        <taxon>Bacteria</taxon>
        <taxon>Bacillati</taxon>
        <taxon>Bacillota</taxon>
        <taxon>Clostridia</taxon>
        <taxon>Lachnospirales</taxon>
        <taxon>Lachnospiraceae</taxon>
        <taxon>Lachnobacterium</taxon>
    </lineage>
</organism>
<evidence type="ECO:0000256" key="2">
    <source>
        <dbReference type="ARBA" id="ARBA00022475"/>
    </source>
</evidence>
<evidence type="ECO:0000313" key="10">
    <source>
        <dbReference type="EMBL" id="SDY51759.1"/>
    </source>
</evidence>
<feature type="transmembrane region" description="Helical" evidence="7">
    <location>
        <begin position="774"/>
        <end position="802"/>
    </location>
</feature>
<dbReference type="Pfam" id="PF02687">
    <property type="entry name" value="FtsX"/>
    <property type="match status" value="2"/>
</dbReference>
<feature type="domain" description="MacB-like periplasmic core" evidence="9">
    <location>
        <begin position="489"/>
        <end position="697"/>
    </location>
</feature>
<protein>
    <submittedName>
        <fullName evidence="10">ABC-type transport system, involved in lipoprotein release, permease component</fullName>
    </submittedName>
</protein>
<sequence>MRLIFKYLLQNLKAKKFRTVIIIVFLVLCNFLIIANLGINDYYNVAYKNNVEYENGKVDCVVNPGTLVDKNSIKLPKDKIDNSFDVLFARGKIEKEFNNIKVNIVGADLSALKNDKMIHSVENYGVEENENHTNNDSGEKDKYIIISEFAKDLLGANGGEIIHTEFIGEKRDLQLTNIAQKSGIFAGDNDNNITILMSLSQLQKYYNVGEKVSSIYVSVNKDYKIDTVTQKIKDLNKKEFPQLKVTKTYDEKALSQKKSANTLALMVAMLIMIFISVYLISFITKVIFIERMQVMGTFQSIGATSFKTALIFVGENVCYGLIGWIGGSILSLVFCQKIFEKLNTFQSDVKIHTKMSLLYFAVALIASVVIMLFCSIGSVAKMKKKTVKELLMSSNKTAKNISLNHFVVGILFAIAAFVCYKLNTNYNLLLGVACFILTVVSSIILSVYLVWAITKLYDVTLGKIFKRSFHFGVDNLRNDKMLSGSVTLISINVSMLLCIVMVIMSVKFSMKTMIDNNDFDISCTSLSDNLDDYKDIETLDGVKETYLDYIYPSKVEIKGNKAGATFVGISNEKDFYSFRSKSIKYNRANAKKLVVNTTENEQENVSEKRYVMIDSFLAQKNNLKIGDKIKLINSENNKVLKKDFEIIDFIDSSGFTTARDTVIVDNKYLKENLNAKPYQYLIKIKSNADVDEVVRNVSDKLIDTSTVVKTISDVVESNMSGVDALVMILYVIIAISALLVIFGVINNISISFLTRKRELAVLYSTAMSKEQLNIMFYGEIIAMYFIIMLYSIVSAVIYKYIMPKILWSAGLAFKMSFPVNETILIAGILFVILNLLVIIPIVNLKRMNTVEVLKYE</sequence>
<keyword evidence="5 7" id="KW-0472">Membrane</keyword>
<dbReference type="OrthoDB" id="1711021at2"/>
<dbReference type="GO" id="GO:0022857">
    <property type="term" value="F:transmembrane transporter activity"/>
    <property type="evidence" value="ECO:0007669"/>
    <property type="project" value="TreeGrafter"/>
</dbReference>
<feature type="transmembrane region" description="Helical" evidence="7">
    <location>
        <begin position="263"/>
        <end position="288"/>
    </location>
</feature>
<dbReference type="EMBL" id="FNPG01000020">
    <property type="protein sequence ID" value="SDY51759.1"/>
    <property type="molecule type" value="Genomic_DNA"/>
</dbReference>